<organism evidence="9 10">
    <name type="scientific">Micractinium conductrix</name>
    <dbReference type="NCBI Taxonomy" id="554055"/>
    <lineage>
        <taxon>Eukaryota</taxon>
        <taxon>Viridiplantae</taxon>
        <taxon>Chlorophyta</taxon>
        <taxon>core chlorophytes</taxon>
        <taxon>Trebouxiophyceae</taxon>
        <taxon>Chlorellales</taxon>
        <taxon>Chlorellaceae</taxon>
        <taxon>Chlorella clade</taxon>
        <taxon>Micractinium</taxon>
    </lineage>
</organism>
<dbReference type="InterPro" id="IPR006876">
    <property type="entry name" value="LMBR1-like_membr_prot"/>
</dbReference>
<feature type="compositionally biased region" description="Gly residues" evidence="7">
    <location>
        <begin position="594"/>
        <end position="606"/>
    </location>
</feature>
<feature type="transmembrane region" description="Helical" evidence="8">
    <location>
        <begin position="412"/>
        <end position="436"/>
    </location>
</feature>
<dbReference type="Proteomes" id="UP000239649">
    <property type="component" value="Unassembled WGS sequence"/>
</dbReference>
<feature type="region of interest" description="Disordered" evidence="7">
    <location>
        <begin position="590"/>
        <end position="611"/>
    </location>
</feature>
<gene>
    <name evidence="9" type="ORF">C2E20_2645</name>
</gene>
<comment type="subcellular location">
    <subcellularLocation>
        <location evidence="1">Membrane</location>
        <topology evidence="1">Multi-pass membrane protein</topology>
    </subcellularLocation>
</comment>
<comment type="caution">
    <text evidence="9">The sequence shown here is derived from an EMBL/GenBank/DDBJ whole genome shotgun (WGS) entry which is preliminary data.</text>
</comment>
<keyword evidence="6" id="KW-0175">Coiled coil</keyword>
<feature type="region of interest" description="Disordered" evidence="7">
    <location>
        <begin position="724"/>
        <end position="827"/>
    </location>
</feature>
<feature type="compositionally biased region" description="Acidic residues" evidence="7">
    <location>
        <begin position="749"/>
        <end position="761"/>
    </location>
</feature>
<dbReference type="OrthoDB" id="203099at2759"/>
<evidence type="ECO:0000313" key="9">
    <source>
        <dbReference type="EMBL" id="PSC73983.1"/>
    </source>
</evidence>
<dbReference type="PANTHER" id="PTHR21355">
    <property type="entry name" value="G-PROTEIN COUPLED RECEPTOR-ASSOCIATED PROTEIN LMBRD2"/>
    <property type="match status" value="1"/>
</dbReference>
<keyword evidence="3 8" id="KW-0812">Transmembrane</keyword>
<protein>
    <submittedName>
        <fullName evidence="9">LMBR1 domain-containing 2-like protein A</fullName>
    </submittedName>
</protein>
<feature type="transmembrane region" description="Helical" evidence="8">
    <location>
        <begin position="111"/>
        <end position="131"/>
    </location>
</feature>
<sequence length="856" mass="90777">MLFFYLFTLPLVACAAGWALLWLPSRSTGWGVRLDVGLAWFAALAAVVLVPADVAAALTGRPNSQLAVWWRAAYWYGFLAQVAVLPLHMEFARSGEFSVKARLLAAARTNLLYYAILLGVGLAGLVLLLFSGRLQPANVLGFCIAFSNAYGLVAAIFLLGFGLVAVPRQLWNTADPCGGQRRVCHKAGLQAERAQAAHRRLTAAVLAARRASALFAPHDPLRPLMDAVLALANSTGRRFVLDSSVPEPEEVDLDIFDRSDLARLRRELKAALKDWEREQALYAEAVEEHLHLQRVVAKLQAGPPEGAPLRQHLAWLWQCHGHFWAYRLLAALAALCSLAIVVAEATIAGALPNLSVVSAALHATSGASQFLTELLCFAFLAYPCACAYYSLYRLGRFAFYRMVPRHTDAYSLCYSGLLMCRFAAPLAFNFMAAIALPESKDHDAPDVTDTVFYAEFGQLMMRQPLIGWQFTTFAPALLVPYMLLLASGAFRHAASLFKRGEQLEFEDDWQNDSYAAMGRRMLAVESENARNGLPPGLTIEPAAAGGAPPPASAGAGLLGGLREAAAAAAVEQAAEEAAARRGGSWWARLLPGGAPAGGGGGGGDGGAQQRSVEAARGRLTRLLIPTGGAGEAGGRRGAGYTALPSSAADASPLVRTAPGGIGGGGRHVCGVSAGGAGDAPPGLSSLALSGSLEDYADMVEELAGTPWEEVVDLISASAAVDAGEAGSGGAAAAGEDSLPSLISQGGQQEGEEEEEEEEKEEDQQGRRQQHASAPAPAPSQQQQQQQKQQQQQQREEPPPQHGQATAGSSSGGKRRVRSEAERLAPFAWDRRKEIHPFNACKIMPSTDRRPTSATAA</sequence>
<evidence type="ECO:0000256" key="7">
    <source>
        <dbReference type="SAM" id="MobiDB-lite"/>
    </source>
</evidence>
<keyword evidence="10" id="KW-1185">Reference proteome</keyword>
<feature type="transmembrane region" description="Helical" evidence="8">
    <location>
        <begin position="137"/>
        <end position="166"/>
    </location>
</feature>
<feature type="compositionally biased region" description="Basic and acidic residues" evidence="7">
    <location>
        <begin position="817"/>
        <end position="827"/>
    </location>
</feature>
<evidence type="ECO:0000256" key="8">
    <source>
        <dbReference type="SAM" id="Phobius"/>
    </source>
</evidence>
<dbReference type="PANTHER" id="PTHR21355:SF0">
    <property type="entry name" value="G-PROTEIN COUPLED RECEPTOR-ASSOCIATED PROTEIN LMBRD2"/>
    <property type="match status" value="1"/>
</dbReference>
<dbReference type="AlphaFoldDB" id="A0A2P6VIQ1"/>
<evidence type="ECO:0000313" key="10">
    <source>
        <dbReference type="Proteomes" id="UP000239649"/>
    </source>
</evidence>
<dbReference type="Pfam" id="PF04791">
    <property type="entry name" value="LMBR1"/>
    <property type="match status" value="1"/>
</dbReference>
<name>A0A2P6VIQ1_9CHLO</name>
<comment type="similarity">
    <text evidence="2">Belongs to the LIMR family.</text>
</comment>
<feature type="transmembrane region" description="Helical" evidence="8">
    <location>
        <begin position="36"/>
        <end position="60"/>
    </location>
</feature>
<keyword evidence="5 8" id="KW-0472">Membrane</keyword>
<accession>A0A2P6VIQ1</accession>
<feature type="coiled-coil region" evidence="6">
    <location>
        <begin position="258"/>
        <end position="285"/>
    </location>
</feature>
<dbReference type="EMBL" id="LHPF02000005">
    <property type="protein sequence ID" value="PSC73983.1"/>
    <property type="molecule type" value="Genomic_DNA"/>
</dbReference>
<evidence type="ECO:0000256" key="2">
    <source>
        <dbReference type="ARBA" id="ARBA00010487"/>
    </source>
</evidence>
<evidence type="ECO:0000256" key="1">
    <source>
        <dbReference type="ARBA" id="ARBA00004141"/>
    </source>
</evidence>
<evidence type="ECO:0000256" key="3">
    <source>
        <dbReference type="ARBA" id="ARBA00022692"/>
    </source>
</evidence>
<evidence type="ECO:0000256" key="5">
    <source>
        <dbReference type="ARBA" id="ARBA00023136"/>
    </source>
</evidence>
<dbReference type="GO" id="GO:0016020">
    <property type="term" value="C:membrane"/>
    <property type="evidence" value="ECO:0007669"/>
    <property type="project" value="UniProtKB-SubCell"/>
</dbReference>
<evidence type="ECO:0000256" key="4">
    <source>
        <dbReference type="ARBA" id="ARBA00022989"/>
    </source>
</evidence>
<feature type="transmembrane region" description="Helical" evidence="8">
    <location>
        <begin position="6"/>
        <end position="24"/>
    </location>
</feature>
<evidence type="ECO:0000256" key="6">
    <source>
        <dbReference type="SAM" id="Coils"/>
    </source>
</evidence>
<dbReference type="InterPro" id="IPR051584">
    <property type="entry name" value="GPCR-associated_LMBR1"/>
</dbReference>
<keyword evidence="4 8" id="KW-1133">Transmembrane helix</keyword>
<reference evidence="9 10" key="1">
    <citation type="journal article" date="2018" name="Plant J.">
        <title>Genome sequences of Chlorella sorokiniana UTEX 1602 and Micractinium conductrix SAG 241.80: implications to maltose excretion by a green alga.</title>
        <authorList>
            <person name="Arriola M.B."/>
            <person name="Velmurugan N."/>
            <person name="Zhang Y."/>
            <person name="Plunkett M.H."/>
            <person name="Hondzo H."/>
            <person name="Barney B.M."/>
        </authorList>
    </citation>
    <scope>NUCLEOTIDE SEQUENCE [LARGE SCALE GENOMIC DNA]</scope>
    <source>
        <strain evidence="9 10">SAG 241.80</strain>
    </source>
</reference>
<feature type="transmembrane region" description="Helical" evidence="8">
    <location>
        <begin position="370"/>
        <end position="391"/>
    </location>
</feature>
<feature type="transmembrane region" description="Helical" evidence="8">
    <location>
        <begin position="466"/>
        <end position="490"/>
    </location>
</feature>
<proteinExistence type="inferred from homology"/>
<feature type="transmembrane region" description="Helical" evidence="8">
    <location>
        <begin position="328"/>
        <end position="350"/>
    </location>
</feature>
<feature type="compositionally biased region" description="Low complexity" evidence="7">
    <location>
        <begin position="770"/>
        <end position="792"/>
    </location>
</feature>
<feature type="transmembrane region" description="Helical" evidence="8">
    <location>
        <begin position="72"/>
        <end position="91"/>
    </location>
</feature>